<dbReference type="AlphaFoldDB" id="A0A1G8E2G1"/>
<dbReference type="PANTHER" id="PTHR22946">
    <property type="entry name" value="DIENELACTONE HYDROLASE DOMAIN-CONTAINING PROTEIN-RELATED"/>
    <property type="match status" value="1"/>
</dbReference>
<gene>
    <name evidence="3" type="ORF">SAMN05192534_108112</name>
</gene>
<dbReference type="GO" id="GO:0006508">
    <property type="term" value="P:proteolysis"/>
    <property type="evidence" value="ECO:0007669"/>
    <property type="project" value="InterPro"/>
</dbReference>
<dbReference type="Pfam" id="PF00326">
    <property type="entry name" value="Peptidase_S9"/>
    <property type="match status" value="1"/>
</dbReference>
<dbReference type="STRING" id="568899.SAMN05192534_108112"/>
<keyword evidence="1" id="KW-0378">Hydrolase</keyword>
<feature type="domain" description="Peptidase S9 prolyl oligopeptidase catalytic" evidence="2">
    <location>
        <begin position="63"/>
        <end position="250"/>
    </location>
</feature>
<dbReference type="InterPro" id="IPR050261">
    <property type="entry name" value="FrsA_esterase"/>
</dbReference>
<sequence>MEKQKITQSPLATLYEVTYKSASYSVKGCLGIPAKPGTYPGILYLRGGLKKVGMVKQDWIKELTQQGYVVFAPYYRGNAGGEGKEDFCGNDREDAVQAFDVLANVAETANQDLHVMGFSRGAVMALFTAMERNVSSVIVWGGVSDMRLTYEERPDLRRMLRRVTGGTPDVKPRAYQWRTPLHDIVHIHVPVFIIHGEKDEHVSIEHAYRLERALYERGQPVKTLFYPEMPHHFSEDAKRYVMQQIAQWIQGI</sequence>
<dbReference type="InterPro" id="IPR001375">
    <property type="entry name" value="Peptidase_S9_cat"/>
</dbReference>
<name>A0A1G8E2G1_9BACI</name>
<evidence type="ECO:0000259" key="2">
    <source>
        <dbReference type="Pfam" id="PF00326"/>
    </source>
</evidence>
<dbReference type="GO" id="GO:0052689">
    <property type="term" value="F:carboxylic ester hydrolase activity"/>
    <property type="evidence" value="ECO:0007669"/>
    <property type="project" value="UniProtKB-ARBA"/>
</dbReference>
<evidence type="ECO:0000313" key="4">
    <source>
        <dbReference type="Proteomes" id="UP000199163"/>
    </source>
</evidence>
<dbReference type="SUPFAM" id="SSF53474">
    <property type="entry name" value="alpha/beta-Hydrolases"/>
    <property type="match status" value="1"/>
</dbReference>
<dbReference type="PANTHER" id="PTHR22946:SF9">
    <property type="entry name" value="POLYKETIDE TRANSFERASE AF380"/>
    <property type="match status" value="1"/>
</dbReference>
<reference evidence="3 4" key="1">
    <citation type="submission" date="2016-10" db="EMBL/GenBank/DDBJ databases">
        <authorList>
            <person name="de Groot N.N."/>
        </authorList>
    </citation>
    <scope>NUCLEOTIDE SEQUENCE [LARGE SCALE GENOMIC DNA]</scope>
    <source>
        <strain evidence="3 4">DSM 21632</strain>
    </source>
</reference>
<dbReference type="EMBL" id="FNDK01000008">
    <property type="protein sequence ID" value="SDH64048.1"/>
    <property type="molecule type" value="Genomic_DNA"/>
</dbReference>
<evidence type="ECO:0000256" key="1">
    <source>
        <dbReference type="ARBA" id="ARBA00022801"/>
    </source>
</evidence>
<keyword evidence="4" id="KW-1185">Reference proteome</keyword>
<proteinExistence type="predicted"/>
<dbReference type="Proteomes" id="UP000199163">
    <property type="component" value="Unassembled WGS sequence"/>
</dbReference>
<organism evidence="3 4">
    <name type="scientific">Alteribacillus persepolensis</name>
    <dbReference type="NCBI Taxonomy" id="568899"/>
    <lineage>
        <taxon>Bacteria</taxon>
        <taxon>Bacillati</taxon>
        <taxon>Bacillota</taxon>
        <taxon>Bacilli</taxon>
        <taxon>Bacillales</taxon>
        <taxon>Bacillaceae</taxon>
        <taxon>Alteribacillus</taxon>
    </lineage>
</organism>
<dbReference type="InterPro" id="IPR029058">
    <property type="entry name" value="AB_hydrolase_fold"/>
</dbReference>
<dbReference type="Gene3D" id="3.40.50.1820">
    <property type="entry name" value="alpha/beta hydrolase"/>
    <property type="match status" value="1"/>
</dbReference>
<protein>
    <submittedName>
        <fullName evidence="3">Prolyl oligopeptidase family protein</fullName>
    </submittedName>
</protein>
<dbReference type="GO" id="GO:0008236">
    <property type="term" value="F:serine-type peptidase activity"/>
    <property type="evidence" value="ECO:0007669"/>
    <property type="project" value="InterPro"/>
</dbReference>
<evidence type="ECO:0000313" key="3">
    <source>
        <dbReference type="EMBL" id="SDH64048.1"/>
    </source>
</evidence>
<accession>A0A1G8E2G1</accession>